<evidence type="ECO:0000313" key="4">
    <source>
        <dbReference type="Proteomes" id="UP001161423"/>
    </source>
</evidence>
<name>A0ABQ5TX84_9GAMM</name>
<keyword evidence="1" id="KW-0472">Membrane</keyword>
<evidence type="ECO:0000259" key="2">
    <source>
        <dbReference type="PROSITE" id="PS51123"/>
    </source>
</evidence>
<dbReference type="EMBL" id="BSND01000012">
    <property type="protein sequence ID" value="GLQ00605.1"/>
    <property type="molecule type" value="Genomic_DNA"/>
</dbReference>
<feature type="domain" description="OmpA-like" evidence="2">
    <location>
        <begin position="180"/>
        <end position="292"/>
    </location>
</feature>
<evidence type="ECO:0000313" key="3">
    <source>
        <dbReference type="EMBL" id="GLQ00605.1"/>
    </source>
</evidence>
<proteinExistence type="predicted"/>
<dbReference type="Gene3D" id="3.30.1330.60">
    <property type="entry name" value="OmpA-like domain"/>
    <property type="match status" value="1"/>
</dbReference>
<sequence length="292" mass="32176">MKKTVIFSICLLASACSHSPVPESKTDTGAVSKTVRISPDYIATGHSAGLRVFKYGKRTLIEAQGSTGKAWGLTGDTITFEKVGNYLVSENLLNDFYIRHNGQTVHIELVRPAPVIAEPTPLPEPVKVEVVEVKSFPELEAYSRDQLSQYQKMLDDLAAIKSTTGADLFHAQVKQNAIREKLEQHSPVTFISFGFAKTLFEPDTALDKVLFPAALDASEIHLRGRTDSVRASKADIWIAEQRANNVKAYLVKNGVDPKIIKVSHLPEGDFLLPPQAETSKAVNRRVEIEVKP</sequence>
<evidence type="ECO:0000256" key="1">
    <source>
        <dbReference type="PROSITE-ProRule" id="PRU00473"/>
    </source>
</evidence>
<dbReference type="Proteomes" id="UP001161423">
    <property type="component" value="Unassembled WGS sequence"/>
</dbReference>
<dbReference type="InterPro" id="IPR006665">
    <property type="entry name" value="OmpA-like"/>
</dbReference>
<organism evidence="3 4">
    <name type="scientific">Methylophaga thalassica</name>
    <dbReference type="NCBI Taxonomy" id="40223"/>
    <lineage>
        <taxon>Bacteria</taxon>
        <taxon>Pseudomonadati</taxon>
        <taxon>Pseudomonadota</taxon>
        <taxon>Gammaproteobacteria</taxon>
        <taxon>Thiotrichales</taxon>
        <taxon>Piscirickettsiaceae</taxon>
        <taxon>Methylophaga</taxon>
    </lineage>
</organism>
<dbReference type="SUPFAM" id="SSF103088">
    <property type="entry name" value="OmpA-like"/>
    <property type="match status" value="1"/>
</dbReference>
<dbReference type="Pfam" id="PF00691">
    <property type="entry name" value="OmpA"/>
    <property type="match status" value="1"/>
</dbReference>
<accession>A0ABQ5TX84</accession>
<reference evidence="3" key="1">
    <citation type="journal article" date="2014" name="Int. J. Syst. Evol. Microbiol.">
        <title>Complete genome of a new Firmicutes species belonging to the dominant human colonic microbiota ('Ruminococcus bicirculans') reveals two chromosomes and a selective capacity to utilize plant glucans.</title>
        <authorList>
            <consortium name="NISC Comparative Sequencing Program"/>
            <person name="Wegmann U."/>
            <person name="Louis P."/>
            <person name="Goesmann A."/>
            <person name="Henrissat B."/>
            <person name="Duncan S.H."/>
            <person name="Flint H.J."/>
        </authorList>
    </citation>
    <scope>NUCLEOTIDE SEQUENCE</scope>
    <source>
        <strain evidence="3">NBRC 102424</strain>
    </source>
</reference>
<keyword evidence="4" id="KW-1185">Reference proteome</keyword>
<protein>
    <recommendedName>
        <fullName evidence="2">OmpA-like domain-containing protein</fullName>
    </recommendedName>
</protein>
<gene>
    <name evidence="3" type="ORF">GCM10007891_24580</name>
</gene>
<comment type="caution">
    <text evidence="3">The sequence shown here is derived from an EMBL/GenBank/DDBJ whole genome shotgun (WGS) entry which is preliminary data.</text>
</comment>
<dbReference type="PROSITE" id="PS51123">
    <property type="entry name" value="OMPA_2"/>
    <property type="match status" value="1"/>
</dbReference>
<dbReference type="PROSITE" id="PS51257">
    <property type="entry name" value="PROKAR_LIPOPROTEIN"/>
    <property type="match status" value="1"/>
</dbReference>
<dbReference type="RefSeq" id="WP_284723512.1">
    <property type="nucleotide sequence ID" value="NZ_BSND01000012.1"/>
</dbReference>
<dbReference type="InterPro" id="IPR036737">
    <property type="entry name" value="OmpA-like_sf"/>
</dbReference>
<reference evidence="3" key="2">
    <citation type="submission" date="2023-01" db="EMBL/GenBank/DDBJ databases">
        <title>Draft genome sequence of Methylophaga thalassica strain NBRC 102424.</title>
        <authorList>
            <person name="Sun Q."/>
            <person name="Mori K."/>
        </authorList>
    </citation>
    <scope>NUCLEOTIDE SEQUENCE</scope>
    <source>
        <strain evidence="3">NBRC 102424</strain>
    </source>
</reference>